<gene>
    <name evidence="1" type="ORF">GLOTRDRAFT_128986</name>
</gene>
<dbReference type="Proteomes" id="UP000030669">
    <property type="component" value="Unassembled WGS sequence"/>
</dbReference>
<evidence type="ECO:0000313" key="1">
    <source>
        <dbReference type="EMBL" id="EPQ55769.1"/>
    </source>
</evidence>
<dbReference type="Gene3D" id="3.80.10.10">
    <property type="entry name" value="Ribonuclease Inhibitor"/>
    <property type="match status" value="1"/>
</dbReference>
<dbReference type="EMBL" id="KB469301">
    <property type="protein sequence ID" value="EPQ55769.1"/>
    <property type="molecule type" value="Genomic_DNA"/>
</dbReference>
<evidence type="ECO:0000313" key="2">
    <source>
        <dbReference type="Proteomes" id="UP000030669"/>
    </source>
</evidence>
<dbReference type="InterPro" id="IPR032675">
    <property type="entry name" value="LRR_dom_sf"/>
</dbReference>
<dbReference type="SUPFAM" id="SSF52047">
    <property type="entry name" value="RNI-like"/>
    <property type="match status" value="1"/>
</dbReference>
<dbReference type="RefSeq" id="XP_007865809.1">
    <property type="nucleotide sequence ID" value="XM_007867618.1"/>
</dbReference>
<accession>S7RRX9</accession>
<protein>
    <recommendedName>
        <fullName evidence="3">F-box domain-containing protein</fullName>
    </recommendedName>
</protein>
<dbReference type="KEGG" id="gtr:GLOTRDRAFT_128986"/>
<organism evidence="1 2">
    <name type="scientific">Gloeophyllum trabeum (strain ATCC 11539 / FP-39264 / Madison 617)</name>
    <name type="common">Brown rot fungus</name>
    <dbReference type="NCBI Taxonomy" id="670483"/>
    <lineage>
        <taxon>Eukaryota</taxon>
        <taxon>Fungi</taxon>
        <taxon>Dikarya</taxon>
        <taxon>Basidiomycota</taxon>
        <taxon>Agaricomycotina</taxon>
        <taxon>Agaricomycetes</taxon>
        <taxon>Gloeophyllales</taxon>
        <taxon>Gloeophyllaceae</taxon>
        <taxon>Gloeophyllum</taxon>
    </lineage>
</organism>
<dbReference type="GeneID" id="19301832"/>
<proteinExistence type="predicted"/>
<name>S7RRX9_GLOTA</name>
<evidence type="ECO:0008006" key="3">
    <source>
        <dbReference type="Google" id="ProtNLM"/>
    </source>
</evidence>
<reference evidence="1 2" key="1">
    <citation type="journal article" date="2012" name="Science">
        <title>The Paleozoic origin of enzymatic lignin decomposition reconstructed from 31 fungal genomes.</title>
        <authorList>
            <person name="Floudas D."/>
            <person name="Binder M."/>
            <person name="Riley R."/>
            <person name="Barry K."/>
            <person name="Blanchette R.A."/>
            <person name="Henrissat B."/>
            <person name="Martinez A.T."/>
            <person name="Otillar R."/>
            <person name="Spatafora J.W."/>
            <person name="Yadav J.S."/>
            <person name="Aerts A."/>
            <person name="Benoit I."/>
            <person name="Boyd A."/>
            <person name="Carlson A."/>
            <person name="Copeland A."/>
            <person name="Coutinho P.M."/>
            <person name="de Vries R.P."/>
            <person name="Ferreira P."/>
            <person name="Findley K."/>
            <person name="Foster B."/>
            <person name="Gaskell J."/>
            <person name="Glotzer D."/>
            <person name="Gorecki P."/>
            <person name="Heitman J."/>
            <person name="Hesse C."/>
            <person name="Hori C."/>
            <person name="Igarashi K."/>
            <person name="Jurgens J.A."/>
            <person name="Kallen N."/>
            <person name="Kersten P."/>
            <person name="Kohler A."/>
            <person name="Kuees U."/>
            <person name="Kumar T.K.A."/>
            <person name="Kuo A."/>
            <person name="LaButti K."/>
            <person name="Larrondo L.F."/>
            <person name="Lindquist E."/>
            <person name="Ling A."/>
            <person name="Lombard V."/>
            <person name="Lucas S."/>
            <person name="Lundell T."/>
            <person name="Martin R."/>
            <person name="McLaughlin D.J."/>
            <person name="Morgenstern I."/>
            <person name="Morin E."/>
            <person name="Murat C."/>
            <person name="Nagy L.G."/>
            <person name="Nolan M."/>
            <person name="Ohm R.A."/>
            <person name="Patyshakuliyeva A."/>
            <person name="Rokas A."/>
            <person name="Ruiz-Duenas F.J."/>
            <person name="Sabat G."/>
            <person name="Salamov A."/>
            <person name="Samejima M."/>
            <person name="Schmutz J."/>
            <person name="Slot J.C."/>
            <person name="St John F."/>
            <person name="Stenlid J."/>
            <person name="Sun H."/>
            <person name="Sun S."/>
            <person name="Syed K."/>
            <person name="Tsang A."/>
            <person name="Wiebenga A."/>
            <person name="Young D."/>
            <person name="Pisabarro A."/>
            <person name="Eastwood D.C."/>
            <person name="Martin F."/>
            <person name="Cullen D."/>
            <person name="Grigoriev I.V."/>
            <person name="Hibbett D.S."/>
        </authorList>
    </citation>
    <scope>NUCLEOTIDE SEQUENCE [LARGE SCALE GENOMIC DNA]</scope>
    <source>
        <strain evidence="1 2">ATCC 11539</strain>
    </source>
</reference>
<dbReference type="AlphaFoldDB" id="S7RRX9"/>
<dbReference type="HOGENOM" id="CLU_894441_0_0_1"/>
<keyword evidence="2" id="KW-1185">Reference proteome</keyword>
<sequence length="311" mass="35202">MADENCKLAMRELFNSPALHLDRLRFAWGVQAVVAHLPYIPKVRSLSLFTTSLSENLHLVNPHLTVLHLHSSGDPMDPRPFRDMLACVASSLIYLSLEDSSVALSTEERKFDCVNMPTLHSLMLGNYSDVLLVEYFLSSFSTPNLRMLGLLQMSWEVLSKTIEVLHKLSPPDGFVYPALETLVIEAVDPVDPERTMLLLECLPSIRELDIGGGAADVFLDYLVDRDLDEGNPAGVLCPRLLTLRWCEWSAYDGALVRRFLERRAAMGKPLAKLSSDRETFLELEEDTQAWLRGHVEVYFRESSFREEAQSF</sequence>